<keyword evidence="3" id="KW-1185">Reference proteome</keyword>
<evidence type="ECO:0000256" key="1">
    <source>
        <dbReference type="SAM" id="Phobius"/>
    </source>
</evidence>
<feature type="transmembrane region" description="Helical" evidence="1">
    <location>
        <begin position="236"/>
        <end position="257"/>
    </location>
</feature>
<evidence type="ECO:0000313" key="2">
    <source>
        <dbReference type="EMBL" id="EIJ69423.1"/>
    </source>
</evidence>
<dbReference type="Proteomes" id="UP000006457">
    <property type="component" value="Unassembled WGS sequence"/>
</dbReference>
<comment type="caution">
    <text evidence="2">The sequence shown here is derived from an EMBL/GenBank/DDBJ whole genome shotgun (WGS) entry which is preliminary data.</text>
</comment>
<dbReference type="SUPFAM" id="SSF160355">
    <property type="entry name" value="Bacterial polysaccharide co-polymerase-like"/>
    <property type="match status" value="1"/>
</dbReference>
<dbReference type="PATRIC" id="fig|1095749.3.peg.1203"/>
<name>I3DCI0_9PAST</name>
<organism evidence="2 3">
    <name type="scientific">Pasteurella bettyae CCUG 2042</name>
    <dbReference type="NCBI Taxonomy" id="1095749"/>
    <lineage>
        <taxon>Bacteria</taxon>
        <taxon>Pseudomonadati</taxon>
        <taxon>Pseudomonadota</taxon>
        <taxon>Gammaproteobacteria</taxon>
        <taxon>Pasteurellales</taxon>
        <taxon>Pasteurellaceae</taxon>
        <taxon>Pasteurella</taxon>
    </lineage>
</organism>
<dbReference type="OrthoDB" id="9775724at2"/>
<keyword evidence="1" id="KW-0812">Transmembrane</keyword>
<evidence type="ECO:0000313" key="3">
    <source>
        <dbReference type="Proteomes" id="UP000006457"/>
    </source>
</evidence>
<protein>
    <submittedName>
        <fullName evidence="2">Chain length determinant protein</fullName>
    </submittedName>
</protein>
<dbReference type="AlphaFoldDB" id="I3DCI0"/>
<dbReference type="RefSeq" id="WP_005760564.1">
    <property type="nucleotide sequence ID" value="NZ_AJSX01000030.1"/>
</dbReference>
<sequence>MSENNSTNSSSGFKLLLITLLSTAVFAGAGYGASYLMKEQWTSDVSLEKPSTAELGNYYSLFSTYNLVNEKKVDTEADMVVFNSFKQLATSYDHAKTFWENTDYYKQQLTDNPQHDSELLDKLIKKINLVENGSDKARLTLELENPKRANELLSSYMDYTNNLNKQSVYNDLIVKWKSLFDQVKSASEVNLDSNGKQNWEAKLKMMRSVSGLDDNLSSYHFLKKPGQAALSGPDRLLWAGAGAGVGFILGLLISLFMRRK</sequence>
<proteinExistence type="predicted"/>
<dbReference type="eggNOG" id="COG3765">
    <property type="taxonomic scope" value="Bacteria"/>
</dbReference>
<keyword evidence="1" id="KW-0472">Membrane</keyword>
<reference evidence="2 3" key="1">
    <citation type="submission" date="2012-03" db="EMBL/GenBank/DDBJ databases">
        <authorList>
            <person name="Harkins D.M."/>
            <person name="Madupu R."/>
            <person name="Durkin A.S."/>
            <person name="Torralba M."/>
            <person name="Methe B."/>
            <person name="Sutton G.G."/>
            <person name="Nelson K.E."/>
        </authorList>
    </citation>
    <scope>NUCLEOTIDE SEQUENCE [LARGE SCALE GENOMIC DNA]</scope>
    <source>
        <strain evidence="2 3">CCUG 2042</strain>
    </source>
</reference>
<gene>
    <name evidence="2" type="ORF">HMPREF1052_1008</name>
</gene>
<accession>I3DCI0</accession>
<keyword evidence="1" id="KW-1133">Transmembrane helix</keyword>
<dbReference type="Gene3D" id="3.30.1890.10">
    <property type="entry name" value="FepE-like"/>
    <property type="match status" value="1"/>
</dbReference>
<dbReference type="EMBL" id="AJSX01000030">
    <property type="protein sequence ID" value="EIJ69423.1"/>
    <property type="molecule type" value="Genomic_DNA"/>
</dbReference>